<keyword evidence="2" id="KW-1185">Reference proteome</keyword>
<dbReference type="Pfam" id="PF12841">
    <property type="entry name" value="YvrJ"/>
    <property type="match status" value="1"/>
</dbReference>
<evidence type="ECO:0000313" key="1">
    <source>
        <dbReference type="EMBL" id="KMT22319.1"/>
    </source>
</evidence>
<gene>
    <name evidence="1" type="ORF">CLCY_17c00130</name>
</gene>
<dbReference type="STRING" id="1121307.CLCY_17c00130"/>
<comment type="caution">
    <text evidence="1">The sequence shown here is derived from an EMBL/GenBank/DDBJ whole genome shotgun (WGS) entry which is preliminary data.</text>
</comment>
<proteinExistence type="predicted"/>
<protein>
    <submittedName>
        <fullName evidence="1">YvrJ protein family</fullName>
    </submittedName>
</protein>
<name>A0A0J8DDL0_CLOCY</name>
<sequence>MLDENLINTIANIGFPIVVCTYLLTKLDKRLEVLTDTITKLNTIIENKKE</sequence>
<dbReference type="PATRIC" id="fig|1121307.3.peg.340"/>
<dbReference type="EMBL" id="LFVU01000023">
    <property type="protein sequence ID" value="KMT22319.1"/>
    <property type="molecule type" value="Genomic_DNA"/>
</dbReference>
<accession>A0A0J8DDL0</accession>
<evidence type="ECO:0000313" key="2">
    <source>
        <dbReference type="Proteomes" id="UP000036756"/>
    </source>
</evidence>
<dbReference type="InterPro" id="IPR024419">
    <property type="entry name" value="YvrJ"/>
</dbReference>
<dbReference type="OrthoDB" id="2662123at2"/>
<reference evidence="1 2" key="1">
    <citation type="submission" date="2015-06" db="EMBL/GenBank/DDBJ databases">
        <title>Draft genome sequence of the purine-degrading Clostridium cylindrosporum HC-1 (DSM 605).</title>
        <authorList>
            <person name="Poehlein A."/>
            <person name="Schiel-Bengelsdorf B."/>
            <person name="Bengelsdorf F."/>
            <person name="Daniel R."/>
            <person name="Duerre P."/>
        </authorList>
    </citation>
    <scope>NUCLEOTIDE SEQUENCE [LARGE SCALE GENOMIC DNA]</scope>
    <source>
        <strain evidence="1 2">DSM 605</strain>
    </source>
</reference>
<dbReference type="AlphaFoldDB" id="A0A0J8DDL0"/>
<dbReference type="RefSeq" id="WP_082141724.1">
    <property type="nucleotide sequence ID" value="NZ_LFVU01000023.1"/>
</dbReference>
<dbReference type="Proteomes" id="UP000036756">
    <property type="component" value="Unassembled WGS sequence"/>
</dbReference>
<organism evidence="1 2">
    <name type="scientific">Clostridium cylindrosporum DSM 605</name>
    <dbReference type="NCBI Taxonomy" id="1121307"/>
    <lineage>
        <taxon>Bacteria</taxon>
        <taxon>Bacillati</taxon>
        <taxon>Bacillota</taxon>
        <taxon>Clostridia</taxon>
        <taxon>Eubacteriales</taxon>
        <taxon>Clostridiaceae</taxon>
        <taxon>Clostridium</taxon>
    </lineage>
</organism>